<feature type="domain" description="Heparin-sulfate lyase N-terminal" evidence="7">
    <location>
        <begin position="121"/>
        <end position="358"/>
    </location>
</feature>
<dbReference type="Gene3D" id="1.50.10.100">
    <property type="entry name" value="Chondroitin AC/alginate lyase"/>
    <property type="match status" value="1"/>
</dbReference>
<dbReference type="PANTHER" id="PTHR39210">
    <property type="entry name" value="HEPARIN-SULFATE LYASE"/>
    <property type="match status" value="1"/>
</dbReference>
<dbReference type="EMBL" id="JAVREY010000020">
    <property type="protein sequence ID" value="MDT0465048.1"/>
    <property type="molecule type" value="Genomic_DNA"/>
</dbReference>
<reference evidence="9" key="1">
    <citation type="submission" date="2023-07" db="EMBL/GenBank/DDBJ databases">
        <title>30 novel species of actinomycetes from the DSMZ collection.</title>
        <authorList>
            <person name="Nouioui I."/>
        </authorList>
    </citation>
    <scope>NUCLEOTIDE SEQUENCE [LARGE SCALE GENOMIC DNA]</scope>
    <source>
        <strain evidence="9">DSM 41699</strain>
    </source>
</reference>
<dbReference type="SUPFAM" id="SSF48230">
    <property type="entry name" value="Chondroitin AC/alginate lyase"/>
    <property type="match status" value="1"/>
</dbReference>
<evidence type="ECO:0000259" key="7">
    <source>
        <dbReference type="Pfam" id="PF16889"/>
    </source>
</evidence>
<evidence type="ECO:0000256" key="2">
    <source>
        <dbReference type="ARBA" id="ARBA00022729"/>
    </source>
</evidence>
<keyword evidence="4 8" id="KW-0456">Lyase</keyword>
<proteinExistence type="predicted"/>
<evidence type="ECO:0000313" key="8">
    <source>
        <dbReference type="EMBL" id="MDT0465048.1"/>
    </source>
</evidence>
<evidence type="ECO:0000259" key="6">
    <source>
        <dbReference type="Pfam" id="PF07940"/>
    </source>
</evidence>
<dbReference type="Pfam" id="PF16889">
    <property type="entry name" value="Hepar_II_III_N"/>
    <property type="match status" value="1"/>
</dbReference>
<comment type="caution">
    <text evidence="8">The sequence shown here is derived from an EMBL/GenBank/DDBJ whole genome shotgun (WGS) entry which is preliminary data.</text>
</comment>
<sequence>MRRAEHADRVCAGPSRPARLRRRIVSAAALPSGVLAAEAGWRALRGGLRALADRREFRACNRPTSPETWRPFVLGGADTRPKPGPSPLELEACLREADAALDGGFAVLGHGTVTVDVQGRGWHHDPVHGFTWPDRHHRLLGPVPGRADIKVPWEIGRLQWLTTLARAHAFTGDSRYRDGAVELLGLWSAANPVGYGPNWVNAMEAGIRAANLVWASEILGDPGCTSLAGGMLRDHGWFIVGNLEYGPRLTSNHYLADLVGLVHAGGALRHSRAGRFWLRMGGIGLQREILKQFHEDGSNFEASTGYHRLSTELALLGLLALRRLRAPVRPEVCDRLVAAVEVLSALTGPGGLLPALGDDDSGLVVGLQSGRDPRDPAPLVAAAAAVREAEPSPDTAGPELAQWCGAPPRGAPARPRAASFPGAGWYVLAAGPYWCLAECGGVGQHGNGGHGHNDTLSFVLRADGREIVTDPGSGVYTPDPELRNLLRATRSHATVEVDGQEQNRFDPALLFTMRSDDRPRVTDHSVDGSGHQILEAVHEGYRRLDDPVVHRRRFVLDGQGLTVTDHIDCRAPHTLVLSLPLAPGVRAERRDDATLLVADGTTVILSQTSGPRLSFGVEEMPWSAAYGRVATAQVLRATVRAVGPVSWGLRFRMSDGVRTT</sequence>
<dbReference type="RefSeq" id="WP_311696535.1">
    <property type="nucleotide sequence ID" value="NZ_JAVREY010000020.1"/>
</dbReference>
<dbReference type="GO" id="GO:0016829">
    <property type="term" value="F:lyase activity"/>
    <property type="evidence" value="ECO:0007669"/>
    <property type="project" value="UniProtKB-KW"/>
</dbReference>
<keyword evidence="9" id="KW-1185">Reference proteome</keyword>
<evidence type="ECO:0000256" key="3">
    <source>
        <dbReference type="ARBA" id="ARBA00022764"/>
    </source>
</evidence>
<comment type="subcellular location">
    <subcellularLocation>
        <location evidence="1">Periplasm</location>
    </subcellularLocation>
</comment>
<evidence type="ECO:0000256" key="5">
    <source>
        <dbReference type="SAM" id="MobiDB-lite"/>
    </source>
</evidence>
<name>A0ABU2TVQ1_9ACTN</name>
<dbReference type="Pfam" id="PF07940">
    <property type="entry name" value="Hepar_II_III_C"/>
    <property type="match status" value="1"/>
</dbReference>
<dbReference type="Gene3D" id="2.70.98.70">
    <property type="match status" value="1"/>
</dbReference>
<evidence type="ECO:0000256" key="4">
    <source>
        <dbReference type="ARBA" id="ARBA00023239"/>
    </source>
</evidence>
<feature type="compositionally biased region" description="Low complexity" evidence="5">
    <location>
        <begin position="405"/>
        <end position="416"/>
    </location>
</feature>
<feature type="domain" description="Heparinase II/III-like C-terminal" evidence="6">
    <location>
        <begin position="414"/>
        <end position="639"/>
    </location>
</feature>
<evidence type="ECO:0000313" key="9">
    <source>
        <dbReference type="Proteomes" id="UP001183809"/>
    </source>
</evidence>
<accession>A0ABU2TVQ1</accession>
<feature type="region of interest" description="Disordered" evidence="5">
    <location>
        <begin position="390"/>
        <end position="416"/>
    </location>
</feature>
<dbReference type="InterPro" id="IPR008929">
    <property type="entry name" value="Chondroitin_lyas"/>
</dbReference>
<dbReference type="Proteomes" id="UP001183809">
    <property type="component" value="Unassembled WGS sequence"/>
</dbReference>
<dbReference type="PANTHER" id="PTHR39210:SF1">
    <property type="entry name" value="HEPARIN-SULFATE LYASE"/>
    <property type="match status" value="1"/>
</dbReference>
<evidence type="ECO:0000256" key="1">
    <source>
        <dbReference type="ARBA" id="ARBA00004418"/>
    </source>
</evidence>
<keyword evidence="3" id="KW-0574">Periplasm</keyword>
<keyword evidence="2" id="KW-0732">Signal</keyword>
<dbReference type="InterPro" id="IPR031680">
    <property type="entry name" value="Hepar_II_III_N"/>
</dbReference>
<dbReference type="InterPro" id="IPR012480">
    <property type="entry name" value="Hepar_II_III_C"/>
</dbReference>
<protein>
    <submittedName>
        <fullName evidence="8">Alginate lyase family protein</fullName>
    </submittedName>
</protein>
<organism evidence="8 9">
    <name type="scientific">Streptomyces gibsoniae</name>
    <dbReference type="NCBI Taxonomy" id="3075529"/>
    <lineage>
        <taxon>Bacteria</taxon>
        <taxon>Bacillati</taxon>
        <taxon>Actinomycetota</taxon>
        <taxon>Actinomycetes</taxon>
        <taxon>Kitasatosporales</taxon>
        <taxon>Streptomycetaceae</taxon>
        <taxon>Streptomyces</taxon>
    </lineage>
</organism>
<gene>
    <name evidence="8" type="ORF">RM764_18880</name>
</gene>